<dbReference type="RefSeq" id="WP_145420268.1">
    <property type="nucleotide sequence ID" value="NZ_CP036526.1"/>
</dbReference>
<keyword evidence="1" id="KW-1133">Transmembrane helix</keyword>
<dbReference type="EMBL" id="CP036526">
    <property type="protein sequence ID" value="QDT12411.1"/>
    <property type="molecule type" value="Genomic_DNA"/>
</dbReference>
<dbReference type="AlphaFoldDB" id="A0A517NZ64"/>
<protein>
    <submittedName>
        <fullName evidence="2">Uncharacterized protein</fullName>
    </submittedName>
</protein>
<dbReference type="Proteomes" id="UP000319817">
    <property type="component" value="Chromosome"/>
</dbReference>
<sequence length="227" mass="25288">MLSDNFDKRTNGKTRLQISLRELLLIMVVVAMGAAWALTRSQLQKSDSELAKLRAEVGFLEPSTADQVAAVRLPSNQPLTYRLRIRTPDHPRYRVAYSSVWEKDSSGPTWFAAAPLPQGESVVIVRVMKDPRDERWKITTLVQSDAGTKRIGTVLPDEHAAIFRQTAEVISAGVGRQTLAIDKAKPLRLLDEKWLVGEGGLMLYGDRPPERDQVGIYAELQPDIGTL</sequence>
<accession>A0A517NZ64</accession>
<organism evidence="2 3">
    <name type="scientific">Stieleria marina</name>
    <dbReference type="NCBI Taxonomy" id="1930275"/>
    <lineage>
        <taxon>Bacteria</taxon>
        <taxon>Pseudomonadati</taxon>
        <taxon>Planctomycetota</taxon>
        <taxon>Planctomycetia</taxon>
        <taxon>Pirellulales</taxon>
        <taxon>Pirellulaceae</taxon>
        <taxon>Stieleria</taxon>
    </lineage>
</organism>
<dbReference type="OrthoDB" id="261764at2"/>
<evidence type="ECO:0000313" key="3">
    <source>
        <dbReference type="Proteomes" id="UP000319817"/>
    </source>
</evidence>
<keyword evidence="1" id="KW-0472">Membrane</keyword>
<feature type="transmembrane region" description="Helical" evidence="1">
    <location>
        <begin position="20"/>
        <end position="38"/>
    </location>
</feature>
<proteinExistence type="predicted"/>
<keyword evidence="3" id="KW-1185">Reference proteome</keyword>
<evidence type="ECO:0000256" key="1">
    <source>
        <dbReference type="SAM" id="Phobius"/>
    </source>
</evidence>
<keyword evidence="1" id="KW-0812">Transmembrane</keyword>
<name>A0A517NZ64_9BACT</name>
<gene>
    <name evidence="2" type="ORF">K239x_44210</name>
</gene>
<evidence type="ECO:0000313" key="2">
    <source>
        <dbReference type="EMBL" id="QDT12411.1"/>
    </source>
</evidence>
<reference evidence="2 3" key="1">
    <citation type="submission" date="2019-02" db="EMBL/GenBank/DDBJ databases">
        <title>Deep-cultivation of Planctomycetes and their phenomic and genomic characterization uncovers novel biology.</title>
        <authorList>
            <person name="Wiegand S."/>
            <person name="Jogler M."/>
            <person name="Boedeker C."/>
            <person name="Pinto D."/>
            <person name="Vollmers J."/>
            <person name="Rivas-Marin E."/>
            <person name="Kohn T."/>
            <person name="Peeters S.H."/>
            <person name="Heuer A."/>
            <person name="Rast P."/>
            <person name="Oberbeckmann S."/>
            <person name="Bunk B."/>
            <person name="Jeske O."/>
            <person name="Meyerdierks A."/>
            <person name="Storesund J.E."/>
            <person name="Kallscheuer N."/>
            <person name="Luecker S."/>
            <person name="Lage O.M."/>
            <person name="Pohl T."/>
            <person name="Merkel B.J."/>
            <person name="Hornburger P."/>
            <person name="Mueller R.-W."/>
            <person name="Bruemmer F."/>
            <person name="Labrenz M."/>
            <person name="Spormann A.M."/>
            <person name="Op den Camp H."/>
            <person name="Overmann J."/>
            <person name="Amann R."/>
            <person name="Jetten M.S.M."/>
            <person name="Mascher T."/>
            <person name="Medema M.H."/>
            <person name="Devos D.P."/>
            <person name="Kaster A.-K."/>
            <person name="Ovreas L."/>
            <person name="Rohde M."/>
            <person name="Galperin M.Y."/>
            <person name="Jogler C."/>
        </authorList>
    </citation>
    <scope>NUCLEOTIDE SEQUENCE [LARGE SCALE GENOMIC DNA]</scope>
    <source>
        <strain evidence="2 3">K23_9</strain>
    </source>
</reference>